<dbReference type="Proteomes" id="UP000006044">
    <property type="component" value="Unassembled WGS sequence"/>
</dbReference>
<sequence>MNFSFFFKSYSRISRLSESHLLLRYDRQIEYFLNFYIGKGKGKGDIYITYIYRPSSKK</sequence>
<gene>
    <name evidence="1" type="ORF">HMPREF9448_00845</name>
</gene>
<accession>K0XMS5</accession>
<evidence type="ECO:0000313" key="1">
    <source>
        <dbReference type="EMBL" id="EJZ65115.1"/>
    </source>
</evidence>
<keyword evidence="2" id="KW-1185">Reference proteome</keyword>
<proteinExistence type="predicted"/>
<organism evidence="1 2">
    <name type="scientific">Barnesiella intestinihominis YIT 11860</name>
    <dbReference type="NCBI Taxonomy" id="742726"/>
    <lineage>
        <taxon>Bacteria</taxon>
        <taxon>Pseudomonadati</taxon>
        <taxon>Bacteroidota</taxon>
        <taxon>Bacteroidia</taxon>
        <taxon>Bacteroidales</taxon>
        <taxon>Barnesiellaceae</taxon>
        <taxon>Barnesiella</taxon>
    </lineage>
</organism>
<protein>
    <submittedName>
        <fullName evidence="1">Uncharacterized protein</fullName>
    </submittedName>
</protein>
<dbReference type="AlphaFoldDB" id="K0XMS5"/>
<comment type="caution">
    <text evidence="1">The sequence shown here is derived from an EMBL/GenBank/DDBJ whole genome shotgun (WGS) entry which is preliminary data.</text>
</comment>
<dbReference type="EMBL" id="ADLE01000007">
    <property type="protein sequence ID" value="EJZ65115.1"/>
    <property type="molecule type" value="Genomic_DNA"/>
</dbReference>
<reference evidence="1 2" key="1">
    <citation type="submission" date="2012-08" db="EMBL/GenBank/DDBJ databases">
        <title>The Genome Sequence of Barnesiella intestinihominis YIT 11860.</title>
        <authorList>
            <consortium name="The Broad Institute Genome Sequencing Platform"/>
            <person name="Earl A."/>
            <person name="Ward D."/>
            <person name="Feldgarden M."/>
            <person name="Gevers D."/>
            <person name="Morotomi M."/>
            <person name="Walker B."/>
            <person name="Young S.K."/>
            <person name="Zeng Q."/>
            <person name="Gargeya S."/>
            <person name="Fitzgerald M."/>
            <person name="Haas B."/>
            <person name="Abouelleil A."/>
            <person name="Alvarado L."/>
            <person name="Arachchi H.M."/>
            <person name="Berlin A.M."/>
            <person name="Chapman S.B."/>
            <person name="Goldberg J."/>
            <person name="Griggs A."/>
            <person name="Gujja S."/>
            <person name="Hansen M."/>
            <person name="Howarth C."/>
            <person name="Imamovic A."/>
            <person name="Larimer J."/>
            <person name="McCowen C."/>
            <person name="Montmayeur A."/>
            <person name="Murphy C."/>
            <person name="Neiman D."/>
            <person name="Pearson M."/>
            <person name="Priest M."/>
            <person name="Roberts A."/>
            <person name="Saif S."/>
            <person name="Shea T."/>
            <person name="Sisk P."/>
            <person name="Sykes S."/>
            <person name="Wortman J."/>
            <person name="Nusbaum C."/>
            <person name="Birren B."/>
        </authorList>
    </citation>
    <scope>NUCLEOTIDE SEQUENCE [LARGE SCALE GENOMIC DNA]</scope>
    <source>
        <strain evidence="1 2">YIT 11860</strain>
    </source>
</reference>
<name>K0XMS5_9BACT</name>
<dbReference type="HOGENOM" id="CLU_2970097_0_0_10"/>
<evidence type="ECO:0000313" key="2">
    <source>
        <dbReference type="Proteomes" id="UP000006044"/>
    </source>
</evidence>
<dbReference type="STRING" id="742726.HMPREF9448_00845"/>